<feature type="transmembrane region" description="Helical" evidence="8">
    <location>
        <begin position="177"/>
        <end position="195"/>
    </location>
</feature>
<organism evidence="10 11">
    <name type="scientific">Phaeoacremonium minimum (strain UCR-PA7)</name>
    <name type="common">Esca disease fungus</name>
    <name type="synonym">Togninia minima</name>
    <dbReference type="NCBI Taxonomy" id="1286976"/>
    <lineage>
        <taxon>Eukaryota</taxon>
        <taxon>Fungi</taxon>
        <taxon>Dikarya</taxon>
        <taxon>Ascomycota</taxon>
        <taxon>Pezizomycotina</taxon>
        <taxon>Sordariomycetes</taxon>
        <taxon>Sordariomycetidae</taxon>
        <taxon>Togniniales</taxon>
        <taxon>Togniniaceae</taxon>
        <taxon>Phaeoacremonium</taxon>
    </lineage>
</organism>
<keyword evidence="2" id="KW-0813">Transport</keyword>
<evidence type="ECO:0000256" key="5">
    <source>
        <dbReference type="ARBA" id="ARBA00022989"/>
    </source>
</evidence>
<gene>
    <name evidence="10" type="ORF">UCRPA7_6482</name>
</gene>
<evidence type="ECO:0000256" key="2">
    <source>
        <dbReference type="ARBA" id="ARBA00022448"/>
    </source>
</evidence>
<evidence type="ECO:0000256" key="3">
    <source>
        <dbReference type="ARBA" id="ARBA00022592"/>
    </source>
</evidence>
<dbReference type="PROSITE" id="PS00217">
    <property type="entry name" value="SUGAR_TRANSPORT_2"/>
    <property type="match status" value="1"/>
</dbReference>
<dbReference type="KEGG" id="tmn:UCRPA7_6482"/>
<keyword evidence="5 8" id="KW-1133">Transmembrane helix</keyword>
<proteinExistence type="predicted"/>
<evidence type="ECO:0000313" key="10">
    <source>
        <dbReference type="EMBL" id="EON97997.1"/>
    </source>
</evidence>
<evidence type="ECO:0000256" key="4">
    <source>
        <dbReference type="ARBA" id="ARBA00022692"/>
    </source>
</evidence>
<feature type="compositionally biased region" description="Polar residues" evidence="7">
    <location>
        <begin position="1"/>
        <end position="21"/>
    </location>
</feature>
<dbReference type="InterPro" id="IPR020846">
    <property type="entry name" value="MFS_dom"/>
</dbReference>
<feature type="transmembrane region" description="Helical" evidence="8">
    <location>
        <begin position="403"/>
        <end position="426"/>
    </location>
</feature>
<reference evidence="11" key="1">
    <citation type="journal article" date="2013" name="Genome Announc.">
        <title>Draft genome sequence of the ascomycete Phaeoacremonium aleophilum strain UCR-PA7, a causal agent of the esca disease complex in grapevines.</title>
        <authorList>
            <person name="Blanco-Ulate B."/>
            <person name="Rolshausen P."/>
            <person name="Cantu D."/>
        </authorList>
    </citation>
    <scope>NUCLEOTIDE SEQUENCE [LARGE SCALE GENOMIC DNA]</scope>
    <source>
        <strain evidence="11">UCR-PA7</strain>
    </source>
</reference>
<accession>R8BFD2</accession>
<evidence type="ECO:0000313" key="11">
    <source>
        <dbReference type="Proteomes" id="UP000014074"/>
    </source>
</evidence>
<feature type="transmembrane region" description="Helical" evidence="8">
    <location>
        <begin position="363"/>
        <end position="383"/>
    </location>
</feature>
<feature type="transmembrane region" description="Helical" evidence="8">
    <location>
        <begin position="438"/>
        <end position="458"/>
    </location>
</feature>
<dbReference type="GO" id="GO:0016020">
    <property type="term" value="C:membrane"/>
    <property type="evidence" value="ECO:0007669"/>
    <property type="project" value="UniProtKB-SubCell"/>
</dbReference>
<dbReference type="GeneID" id="19327143"/>
<dbReference type="GO" id="GO:0005315">
    <property type="term" value="F:phosphate transmembrane transporter activity"/>
    <property type="evidence" value="ECO:0007669"/>
    <property type="project" value="InterPro"/>
</dbReference>
<feature type="transmembrane region" description="Helical" evidence="8">
    <location>
        <begin position="216"/>
        <end position="239"/>
    </location>
</feature>
<evidence type="ECO:0000256" key="1">
    <source>
        <dbReference type="ARBA" id="ARBA00004141"/>
    </source>
</evidence>
<evidence type="ECO:0000259" key="9">
    <source>
        <dbReference type="PROSITE" id="PS50850"/>
    </source>
</evidence>
<dbReference type="InterPro" id="IPR005828">
    <property type="entry name" value="MFS_sugar_transport-like"/>
</dbReference>
<feature type="transmembrane region" description="Helical" evidence="8">
    <location>
        <begin position="154"/>
        <end position="171"/>
    </location>
</feature>
<feature type="region of interest" description="Disordered" evidence="7">
    <location>
        <begin position="1"/>
        <end position="24"/>
    </location>
</feature>
<sequence>MASSSGILQTPQVESSQTNPAMSKEESQFLTSQVEIKQNMTSGGNAAFHNFNNDFAHVADANVRRRLALAEIDKAPFGWYHVRAIAVAGIGFFTDSYDIFAIGLVTSMIGIVYFGGHISSDHDTAIKVATSSGTVVGQVGFGILADIVGRKRMYGLELMVIIFATLAQSLSSQSPGMSIIGLIVFWRIIMGIGIGGDYPLSAIITSEFATTKWRGFMMNAVFAMQGLGQLAAGLMLLIVTTGFKESLSVSATASECSTNTVCVTAIDKMWRTIVGFGAVPGAIALYFRLTIPETPRYTFDVAQDVQKGAEDVDTYRKGKWGEGKVDELSRAQSKIQSKEELTVPKASWKDFSVHYRKWKNLKVLLGCALSWFFLDIAFYGLGLNNAIILNTIGWSGGKDVYHIYHNTAVGNLILVLAGAVPGYWVSAALVDTIGRKPIQIFGFFTLTLLFCVIGFDFWNLSGGALMALYTLAQFFFNAGPNSTTFIVPGECFPTRYRSTSHGISAASGKMGAIIAQVVFGPLKTIGADSVRAKTDPRYSAPWISNIMKIFALFMLCGFFTSFLIPETARKTLEELGGEDEDVELVRASTPTSSERMAEEGKA</sequence>
<dbReference type="GO" id="GO:0006817">
    <property type="term" value="P:phosphate ion transport"/>
    <property type="evidence" value="ECO:0007669"/>
    <property type="project" value="UniProtKB-KW"/>
</dbReference>
<feature type="transmembrane region" description="Helical" evidence="8">
    <location>
        <begin position="99"/>
        <end position="116"/>
    </location>
</feature>
<dbReference type="InterPro" id="IPR036259">
    <property type="entry name" value="MFS_trans_sf"/>
</dbReference>
<keyword evidence="3" id="KW-0592">Phosphate transport</keyword>
<keyword evidence="4 8" id="KW-0812">Transmembrane</keyword>
<dbReference type="Proteomes" id="UP000014074">
    <property type="component" value="Unassembled WGS sequence"/>
</dbReference>
<evidence type="ECO:0000256" key="7">
    <source>
        <dbReference type="SAM" id="MobiDB-lite"/>
    </source>
</evidence>
<dbReference type="Gene3D" id="1.20.1250.20">
    <property type="entry name" value="MFS general substrate transporter like domains"/>
    <property type="match status" value="2"/>
</dbReference>
<keyword evidence="11" id="KW-1185">Reference proteome</keyword>
<feature type="transmembrane region" description="Helical" evidence="8">
    <location>
        <begin position="269"/>
        <end position="287"/>
    </location>
</feature>
<dbReference type="HOGENOM" id="CLU_001265_46_14_1"/>
<name>R8BFD2_PHAM7</name>
<dbReference type="InterPro" id="IPR004738">
    <property type="entry name" value="Phos_permease"/>
</dbReference>
<evidence type="ECO:0000256" key="8">
    <source>
        <dbReference type="SAM" id="Phobius"/>
    </source>
</evidence>
<comment type="subcellular location">
    <subcellularLocation>
        <location evidence="1">Membrane</location>
        <topology evidence="1">Multi-pass membrane protein</topology>
    </subcellularLocation>
</comment>
<dbReference type="InterPro" id="IPR005829">
    <property type="entry name" value="Sugar_transporter_CS"/>
</dbReference>
<dbReference type="CDD" id="cd17364">
    <property type="entry name" value="MFS_PhT"/>
    <property type="match status" value="1"/>
</dbReference>
<dbReference type="RefSeq" id="XP_007917211.1">
    <property type="nucleotide sequence ID" value="XM_007919020.1"/>
</dbReference>
<feature type="region of interest" description="Disordered" evidence="7">
    <location>
        <begin position="579"/>
        <end position="602"/>
    </location>
</feature>
<dbReference type="AlphaFoldDB" id="R8BFD2"/>
<dbReference type="EMBL" id="KB933244">
    <property type="protein sequence ID" value="EON97997.1"/>
    <property type="molecule type" value="Genomic_DNA"/>
</dbReference>
<feature type="domain" description="Major facilitator superfamily (MFS) profile" evidence="9">
    <location>
        <begin position="84"/>
        <end position="569"/>
    </location>
</feature>
<dbReference type="OrthoDB" id="433512at2759"/>
<dbReference type="SUPFAM" id="SSF103473">
    <property type="entry name" value="MFS general substrate transporter"/>
    <property type="match status" value="1"/>
</dbReference>
<dbReference type="Pfam" id="PF00083">
    <property type="entry name" value="Sugar_tr"/>
    <property type="match status" value="1"/>
</dbReference>
<dbReference type="eggNOG" id="KOG0252">
    <property type="taxonomic scope" value="Eukaryota"/>
</dbReference>
<feature type="transmembrane region" description="Helical" evidence="8">
    <location>
        <begin position="542"/>
        <end position="564"/>
    </location>
</feature>
<dbReference type="PANTHER" id="PTHR24064">
    <property type="entry name" value="SOLUTE CARRIER FAMILY 22 MEMBER"/>
    <property type="match status" value="1"/>
</dbReference>
<evidence type="ECO:0000256" key="6">
    <source>
        <dbReference type="ARBA" id="ARBA00023136"/>
    </source>
</evidence>
<protein>
    <submittedName>
        <fullName evidence="10">Putative phosphate:h+ symporter protein</fullName>
    </submittedName>
</protein>
<keyword evidence="6 8" id="KW-0472">Membrane</keyword>
<dbReference type="NCBIfam" id="TIGR00887">
    <property type="entry name" value="2A0109"/>
    <property type="match status" value="1"/>
</dbReference>
<dbReference type="PROSITE" id="PS50850">
    <property type="entry name" value="MFS"/>
    <property type="match status" value="1"/>
</dbReference>